<accession>A0ABV9MCQ7</accession>
<comment type="caution">
    <text evidence="3">The sequence shown here is derived from an EMBL/GenBank/DDBJ whole genome shotgun (WGS) entry which is preliminary data.</text>
</comment>
<gene>
    <name evidence="3" type="ORF">ACFO5U_05855</name>
</gene>
<dbReference type="RefSeq" id="WP_377277507.1">
    <property type="nucleotide sequence ID" value="NZ_JBHSGL010000005.1"/>
</dbReference>
<evidence type="ECO:0000256" key="1">
    <source>
        <dbReference type="SAM" id="MobiDB-lite"/>
    </source>
</evidence>
<evidence type="ECO:0008006" key="5">
    <source>
        <dbReference type="Google" id="ProtNLM"/>
    </source>
</evidence>
<protein>
    <recommendedName>
        <fullName evidence="5">GerMN domain-containing protein</fullName>
    </recommendedName>
</protein>
<organism evidence="3 4">
    <name type="scientific">Planococcus dechangensis</name>
    <dbReference type="NCBI Taxonomy" id="1176255"/>
    <lineage>
        <taxon>Bacteria</taxon>
        <taxon>Bacillati</taxon>
        <taxon>Bacillota</taxon>
        <taxon>Bacilli</taxon>
        <taxon>Bacillales</taxon>
        <taxon>Caryophanaceae</taxon>
        <taxon>Planococcus</taxon>
    </lineage>
</organism>
<keyword evidence="2" id="KW-0812">Transmembrane</keyword>
<dbReference type="EMBL" id="JBHSGL010000005">
    <property type="protein sequence ID" value="MFC4712368.1"/>
    <property type="molecule type" value="Genomic_DNA"/>
</dbReference>
<dbReference type="Proteomes" id="UP001595932">
    <property type="component" value="Unassembled WGS sequence"/>
</dbReference>
<name>A0ABV9MCQ7_9BACL</name>
<feature type="region of interest" description="Disordered" evidence="1">
    <location>
        <begin position="72"/>
        <end position="119"/>
    </location>
</feature>
<keyword evidence="2" id="KW-0472">Membrane</keyword>
<evidence type="ECO:0000313" key="3">
    <source>
        <dbReference type="EMBL" id="MFC4712368.1"/>
    </source>
</evidence>
<sequence length="393" mass="43874">MPNDKWNDEEIENLLRDFPEIKDQRPKAEVYKQLIQDKPTTKQPKRWLPLLVAIVAFFSISVLVVSLLQQNGTDSSVADPSGKDEQSMMTIDQADQEEAVEQQTQPDETAEPEGESAATSFENEALRTAVYESDLSDHQLFRIGLTHLAYVVPVSFMISNEQANGAESSVELYEQFAEQVDEVGLGFDDYHPFAGYFEQGNERLNHYLPNDHPYDEGSASTLLYLSSLEETFMDQQEIRILNDQGEAAEFSHLGVAGPVVPDEQGQSFYVLSSAKEAYLAPAYGMSEAQPQEALMSLKISPNDDYSSPIPVHINYAAEQQDDAVAIEFDEPLDLLSLDEQEAMTMIESMALTAASYGVSLQFENIVQDQWGGFDFAGPIELPVSANRMDWPQK</sequence>
<reference evidence="4" key="1">
    <citation type="journal article" date="2019" name="Int. J. Syst. Evol. Microbiol.">
        <title>The Global Catalogue of Microorganisms (GCM) 10K type strain sequencing project: providing services to taxonomists for standard genome sequencing and annotation.</title>
        <authorList>
            <consortium name="The Broad Institute Genomics Platform"/>
            <consortium name="The Broad Institute Genome Sequencing Center for Infectious Disease"/>
            <person name="Wu L."/>
            <person name="Ma J."/>
        </authorList>
    </citation>
    <scope>NUCLEOTIDE SEQUENCE [LARGE SCALE GENOMIC DNA]</scope>
    <source>
        <strain evidence="4">CGMCC 1.12151</strain>
    </source>
</reference>
<evidence type="ECO:0000256" key="2">
    <source>
        <dbReference type="SAM" id="Phobius"/>
    </source>
</evidence>
<proteinExistence type="predicted"/>
<keyword evidence="2" id="KW-1133">Transmembrane helix</keyword>
<keyword evidence="4" id="KW-1185">Reference proteome</keyword>
<feature type="transmembrane region" description="Helical" evidence="2">
    <location>
        <begin position="47"/>
        <end position="68"/>
    </location>
</feature>
<evidence type="ECO:0000313" key="4">
    <source>
        <dbReference type="Proteomes" id="UP001595932"/>
    </source>
</evidence>